<dbReference type="SUPFAM" id="SSF101790">
    <property type="entry name" value="Aminomethyltransferase beta-barrel domain"/>
    <property type="match status" value="1"/>
</dbReference>
<reference evidence="10" key="1">
    <citation type="submission" date="2020-11" db="EMBL/GenBank/DDBJ databases">
        <title>Carbohydrate-dependent, anaerobic sulfur respiration: A novel catabolism in halophilic archaea.</title>
        <authorList>
            <person name="Sorokin D.Y."/>
            <person name="Messina E."/>
            <person name="Smedile F."/>
            <person name="La Cono V."/>
            <person name="Hallsworth J.E."/>
            <person name="Yakimov M.M."/>
        </authorList>
    </citation>
    <scope>NUCLEOTIDE SEQUENCE</scope>
    <source>
        <strain evidence="10">AArc-S</strain>
    </source>
</reference>
<comment type="catalytic activity">
    <reaction evidence="4 5">
        <text>N(6)-[(R)-S(8)-aminomethyldihydrolipoyl]-L-lysyl-[protein] + (6S)-5,6,7,8-tetrahydrofolate = N(6)-[(R)-dihydrolipoyl]-L-lysyl-[protein] + (6R)-5,10-methylene-5,6,7,8-tetrahydrofolate + NH4(+)</text>
        <dbReference type="Rhea" id="RHEA:16945"/>
        <dbReference type="Rhea" id="RHEA-COMP:10475"/>
        <dbReference type="Rhea" id="RHEA-COMP:10492"/>
        <dbReference type="ChEBI" id="CHEBI:15636"/>
        <dbReference type="ChEBI" id="CHEBI:28938"/>
        <dbReference type="ChEBI" id="CHEBI:57453"/>
        <dbReference type="ChEBI" id="CHEBI:83100"/>
        <dbReference type="ChEBI" id="CHEBI:83143"/>
        <dbReference type="EC" id="2.1.2.10"/>
    </reaction>
</comment>
<feature type="compositionally biased region" description="Basic and acidic residues" evidence="7">
    <location>
        <begin position="8"/>
        <end position="17"/>
    </location>
</feature>
<dbReference type="InterPro" id="IPR028896">
    <property type="entry name" value="GcvT/YgfZ/DmdA"/>
</dbReference>
<feature type="domain" description="GCVT N-terminal" evidence="8">
    <location>
        <begin position="39"/>
        <end position="301"/>
    </location>
</feature>
<feature type="binding site" evidence="6">
    <location>
        <position position="239"/>
    </location>
    <ligand>
        <name>substrate</name>
    </ligand>
</feature>
<comment type="subunit">
    <text evidence="5">The glycine cleavage system is composed of four proteins: P, T, L and H.</text>
</comment>
<dbReference type="Pfam" id="PF01571">
    <property type="entry name" value="GCV_T"/>
    <property type="match status" value="1"/>
</dbReference>
<dbReference type="PANTHER" id="PTHR43757:SF2">
    <property type="entry name" value="AMINOMETHYLTRANSFERASE, MITOCHONDRIAL"/>
    <property type="match status" value="1"/>
</dbReference>
<evidence type="ECO:0000259" key="9">
    <source>
        <dbReference type="Pfam" id="PF08669"/>
    </source>
</evidence>
<dbReference type="EC" id="2.1.2.10" evidence="5"/>
<sequence length="402" mass="44208">MTKRRARQLLDPRHGTDGKPLLPARQSTRMSLRLPPLAAVHDDRAAKLTDFGGWEMPVEFDSIRTEHEAVRESVGIFDVSHMSEIAVSGPEATRLMQRLTSNDVTALSPGDAQYSMITDEAGLIIDDTVVYRLPEGDRVVAPDGDDARYLFVPNAGHDELMYDRWVAHRDEWGLDASVTNRTEEYAMVALQGPDAPDTLAAVTAGDIRNLSPFQAEYTTVAGVDALVSRTGYTGEDGYEILAPWDEAETVWSAFECQPCGLGARDTLRIEAGFLLSGQDFDYETDPRNPYEAGVSFSVKLDTEFVGRDALEGVHEEGSDQKFVGLRLIDRGVPRHGYPITTPDGETIGTVTSGTMSPTLDEPIGLGYVDHEHADVGETVRVEIRGQPKKARVEPANLLDEYR</sequence>
<evidence type="ECO:0000256" key="1">
    <source>
        <dbReference type="ARBA" id="ARBA00008609"/>
    </source>
</evidence>
<dbReference type="EMBL" id="CP064786">
    <property type="protein sequence ID" value="QSG01941.1"/>
    <property type="molecule type" value="Genomic_DNA"/>
</dbReference>
<dbReference type="GO" id="GO:0019464">
    <property type="term" value="P:glycine decarboxylation via glycine cleavage system"/>
    <property type="evidence" value="ECO:0007669"/>
    <property type="project" value="UniProtKB-UniRule"/>
</dbReference>
<evidence type="ECO:0000256" key="2">
    <source>
        <dbReference type="ARBA" id="ARBA00022576"/>
    </source>
</evidence>
<dbReference type="GO" id="GO:0008168">
    <property type="term" value="F:methyltransferase activity"/>
    <property type="evidence" value="ECO:0007669"/>
    <property type="project" value="UniProtKB-KW"/>
</dbReference>
<dbReference type="InterPro" id="IPR027266">
    <property type="entry name" value="TrmE/GcvT-like"/>
</dbReference>
<dbReference type="InterPro" id="IPR006222">
    <property type="entry name" value="GCVT_N"/>
</dbReference>
<evidence type="ECO:0000256" key="5">
    <source>
        <dbReference type="HAMAP-Rule" id="MF_00259"/>
    </source>
</evidence>
<feature type="region of interest" description="Disordered" evidence="7">
    <location>
        <begin position="1"/>
        <end position="26"/>
    </location>
</feature>
<dbReference type="NCBIfam" id="TIGR00528">
    <property type="entry name" value="gcvT"/>
    <property type="match status" value="1"/>
</dbReference>
<dbReference type="Pfam" id="PF08669">
    <property type="entry name" value="GCV_T_C"/>
    <property type="match status" value="1"/>
</dbReference>
<gene>
    <name evidence="5 10" type="primary">gcvT</name>
    <name evidence="10" type="ORF">AArcS_0716</name>
</gene>
<evidence type="ECO:0000259" key="8">
    <source>
        <dbReference type="Pfam" id="PF01571"/>
    </source>
</evidence>
<dbReference type="InterPro" id="IPR013977">
    <property type="entry name" value="GcvT_C"/>
</dbReference>
<keyword evidence="10" id="KW-0489">Methyltransferase</keyword>
<dbReference type="GO" id="GO:0008483">
    <property type="term" value="F:transaminase activity"/>
    <property type="evidence" value="ECO:0007669"/>
    <property type="project" value="UniProtKB-KW"/>
</dbReference>
<keyword evidence="11" id="KW-1185">Reference proteome</keyword>
<organism evidence="10 11">
    <name type="scientific">Natranaeroarchaeum sulfidigenes</name>
    <dbReference type="NCBI Taxonomy" id="2784880"/>
    <lineage>
        <taxon>Archaea</taxon>
        <taxon>Methanobacteriati</taxon>
        <taxon>Methanobacteriota</taxon>
        <taxon>Stenosarchaea group</taxon>
        <taxon>Halobacteria</taxon>
        <taxon>Halobacteriales</taxon>
        <taxon>Natronoarchaeaceae</taxon>
        <taxon>Natranaeroarchaeum</taxon>
    </lineage>
</organism>
<dbReference type="SUPFAM" id="SSF103025">
    <property type="entry name" value="Folate-binding domain"/>
    <property type="match status" value="1"/>
</dbReference>
<dbReference type="KEGG" id="hara:AArcS_0716"/>
<name>A0A897MNK5_9EURY</name>
<dbReference type="GO" id="GO:0005960">
    <property type="term" value="C:glycine cleavage complex"/>
    <property type="evidence" value="ECO:0007669"/>
    <property type="project" value="InterPro"/>
</dbReference>
<evidence type="ECO:0000313" key="10">
    <source>
        <dbReference type="EMBL" id="QSG01941.1"/>
    </source>
</evidence>
<evidence type="ECO:0000256" key="4">
    <source>
        <dbReference type="ARBA" id="ARBA00047665"/>
    </source>
</evidence>
<dbReference type="GO" id="GO:0032259">
    <property type="term" value="P:methylation"/>
    <property type="evidence" value="ECO:0007669"/>
    <property type="project" value="UniProtKB-KW"/>
</dbReference>
<keyword evidence="3 5" id="KW-0808">Transferase</keyword>
<dbReference type="Gene3D" id="3.30.1360.120">
    <property type="entry name" value="Probable tRNA modification gtpase trme, domain 1"/>
    <property type="match status" value="1"/>
</dbReference>
<dbReference type="GO" id="GO:0004047">
    <property type="term" value="F:aminomethyltransferase activity"/>
    <property type="evidence" value="ECO:0007669"/>
    <property type="project" value="UniProtKB-UniRule"/>
</dbReference>
<dbReference type="NCBIfam" id="NF001567">
    <property type="entry name" value="PRK00389.1"/>
    <property type="match status" value="1"/>
</dbReference>
<evidence type="ECO:0000256" key="6">
    <source>
        <dbReference type="PIRSR" id="PIRSR006487-1"/>
    </source>
</evidence>
<keyword evidence="2 5" id="KW-0032">Aminotransferase</keyword>
<dbReference type="Proteomes" id="UP000663586">
    <property type="component" value="Chromosome"/>
</dbReference>
<dbReference type="InterPro" id="IPR029043">
    <property type="entry name" value="GcvT/YgfZ_C"/>
</dbReference>
<evidence type="ECO:0000256" key="3">
    <source>
        <dbReference type="ARBA" id="ARBA00022679"/>
    </source>
</evidence>
<accession>A0A897MNK5</accession>
<dbReference type="PANTHER" id="PTHR43757">
    <property type="entry name" value="AMINOMETHYLTRANSFERASE"/>
    <property type="match status" value="1"/>
</dbReference>
<dbReference type="AlphaFoldDB" id="A0A897MNK5"/>
<evidence type="ECO:0000256" key="7">
    <source>
        <dbReference type="SAM" id="MobiDB-lite"/>
    </source>
</evidence>
<comment type="similarity">
    <text evidence="1 5">Belongs to the GcvT family.</text>
</comment>
<dbReference type="PIRSF" id="PIRSF006487">
    <property type="entry name" value="GcvT"/>
    <property type="match status" value="1"/>
</dbReference>
<protein>
    <recommendedName>
        <fullName evidence="5">Probable aminomethyltransferase</fullName>
        <ecNumber evidence="5">2.1.2.10</ecNumber>
    </recommendedName>
    <alternativeName>
        <fullName evidence="5">Glycine cleavage system T protein</fullName>
    </alternativeName>
</protein>
<dbReference type="HAMAP" id="MF_00259">
    <property type="entry name" value="GcvT"/>
    <property type="match status" value="1"/>
</dbReference>
<comment type="function">
    <text evidence="5">The glycine cleavage system catalyzes the degradation of glycine.</text>
</comment>
<feature type="domain" description="Aminomethyltransferase C-terminal" evidence="9">
    <location>
        <begin position="321"/>
        <end position="396"/>
    </location>
</feature>
<proteinExistence type="inferred from homology"/>
<dbReference type="InterPro" id="IPR006223">
    <property type="entry name" value="GcvT"/>
</dbReference>
<dbReference type="InterPro" id="IPR022903">
    <property type="entry name" value="GcvT_bac"/>
</dbReference>
<evidence type="ECO:0000313" key="11">
    <source>
        <dbReference type="Proteomes" id="UP000663586"/>
    </source>
</evidence>